<dbReference type="EMBL" id="JBJUIK010000011">
    <property type="protein sequence ID" value="KAL3514095.1"/>
    <property type="molecule type" value="Genomic_DNA"/>
</dbReference>
<dbReference type="Proteomes" id="UP001630127">
    <property type="component" value="Unassembled WGS sequence"/>
</dbReference>
<dbReference type="AlphaFoldDB" id="A0ABD2Z710"/>
<keyword evidence="6" id="KW-1185">Reference proteome</keyword>
<reference evidence="5 6" key="1">
    <citation type="submission" date="2024-11" db="EMBL/GenBank/DDBJ databases">
        <title>A near-complete genome assembly of Cinchona calisaya.</title>
        <authorList>
            <person name="Lian D.C."/>
            <person name="Zhao X.W."/>
            <person name="Wei L."/>
        </authorList>
    </citation>
    <scope>NUCLEOTIDE SEQUENCE [LARGE SCALE GENOMIC DNA]</scope>
    <source>
        <tissue evidence="5">Nenye</tissue>
    </source>
</reference>
<proteinExistence type="predicted"/>
<dbReference type="Pfam" id="PF00646">
    <property type="entry name" value="F-box"/>
    <property type="match status" value="1"/>
</dbReference>
<dbReference type="PANTHER" id="PTHR34145">
    <property type="entry name" value="OS02G0105600 PROTEIN"/>
    <property type="match status" value="1"/>
</dbReference>
<feature type="domain" description="FBD" evidence="3">
    <location>
        <begin position="595"/>
        <end position="634"/>
    </location>
</feature>
<accession>A0ABD2Z710</accession>
<evidence type="ECO:0000313" key="5">
    <source>
        <dbReference type="EMBL" id="KAL3514095.1"/>
    </source>
</evidence>
<dbReference type="InterPro" id="IPR032675">
    <property type="entry name" value="LRR_dom_sf"/>
</dbReference>
<protein>
    <recommendedName>
        <fullName evidence="7">F-box domain-containing protein</fullName>
    </recommendedName>
</protein>
<comment type="caution">
    <text evidence="5">The sequence shown here is derived from an EMBL/GenBank/DDBJ whole genome shotgun (WGS) entry which is preliminary data.</text>
</comment>
<dbReference type="InterPro" id="IPR053781">
    <property type="entry name" value="F-box_AtFBL13-like"/>
</dbReference>
<evidence type="ECO:0008006" key="7">
    <source>
        <dbReference type="Google" id="ProtNLM"/>
    </source>
</evidence>
<feature type="domain" description="At1g61320/AtMIF1 LRR" evidence="4">
    <location>
        <begin position="107"/>
        <end position="440"/>
    </location>
</feature>
<dbReference type="PANTHER" id="PTHR34145:SF68">
    <property type="entry name" value="FBD DOMAIN-CONTAINING PROTEIN"/>
    <property type="match status" value="1"/>
</dbReference>
<feature type="region of interest" description="Disordered" evidence="1">
    <location>
        <begin position="1"/>
        <end position="29"/>
    </location>
</feature>
<dbReference type="InterPro" id="IPR055357">
    <property type="entry name" value="LRR_At1g61320_AtMIF1"/>
</dbReference>
<evidence type="ECO:0000313" key="6">
    <source>
        <dbReference type="Proteomes" id="UP001630127"/>
    </source>
</evidence>
<evidence type="ECO:0000256" key="1">
    <source>
        <dbReference type="SAM" id="MobiDB-lite"/>
    </source>
</evidence>
<name>A0ABD2Z710_9GENT</name>
<dbReference type="Pfam" id="PF08387">
    <property type="entry name" value="FBD"/>
    <property type="match status" value="1"/>
</dbReference>
<dbReference type="Gene3D" id="3.80.10.10">
    <property type="entry name" value="Ribonuclease Inhibitor"/>
    <property type="match status" value="1"/>
</dbReference>
<organism evidence="5 6">
    <name type="scientific">Cinchona calisaya</name>
    <dbReference type="NCBI Taxonomy" id="153742"/>
    <lineage>
        <taxon>Eukaryota</taxon>
        <taxon>Viridiplantae</taxon>
        <taxon>Streptophyta</taxon>
        <taxon>Embryophyta</taxon>
        <taxon>Tracheophyta</taxon>
        <taxon>Spermatophyta</taxon>
        <taxon>Magnoliopsida</taxon>
        <taxon>eudicotyledons</taxon>
        <taxon>Gunneridae</taxon>
        <taxon>Pentapetalae</taxon>
        <taxon>asterids</taxon>
        <taxon>lamiids</taxon>
        <taxon>Gentianales</taxon>
        <taxon>Rubiaceae</taxon>
        <taxon>Cinchonoideae</taxon>
        <taxon>Cinchoneae</taxon>
        <taxon>Cinchona</taxon>
    </lineage>
</organism>
<feature type="domain" description="F-box" evidence="2">
    <location>
        <begin position="36"/>
        <end position="71"/>
    </location>
</feature>
<dbReference type="InterPro" id="IPR053772">
    <property type="entry name" value="At1g61320/At1g61330-like"/>
</dbReference>
<dbReference type="SUPFAM" id="SSF81383">
    <property type="entry name" value="F-box domain"/>
    <property type="match status" value="1"/>
</dbReference>
<evidence type="ECO:0000259" key="2">
    <source>
        <dbReference type="Pfam" id="PF00646"/>
    </source>
</evidence>
<evidence type="ECO:0000259" key="3">
    <source>
        <dbReference type="Pfam" id="PF08387"/>
    </source>
</evidence>
<dbReference type="InterPro" id="IPR006566">
    <property type="entry name" value="FBD"/>
</dbReference>
<dbReference type="InterPro" id="IPR001810">
    <property type="entry name" value="F-box_dom"/>
</dbReference>
<dbReference type="CDD" id="cd22160">
    <property type="entry name" value="F-box_AtFBL13-like"/>
    <property type="match status" value="1"/>
</dbReference>
<sequence>MGKGGKVSSCSQLKKCPNSRRTPEDQISQVPVDRTSLLPDEVLVFILSLLTINEAAQTSVLSSRWKNLWKYTPRLDFDAPKAMAGIARKRELLESERCKYVNWVNRVMQLHEGLTLDEFRLCFDLDISSQKEIDRWLEYAFRRGVKWLELNLLIHGTFSQNFSRCYDFPDYLLNLINGLSKEQLHLDYSTVTHPKLVEFSSLRALCLKGVNVTGEVIESFLHNCPLLERLVVVGSGKLVNLLVSGSSLMLKHLEIQFCHNAKSIKISDCNLVFLGMCEAENLELMNLPMLSEVFVSGKSPNFWRHVFLQLSRFRSQLETLKLEDSEPENIMTLRDFAQLCQLKELLIRTYAFDDNSLMRLTFLIKACPFLRKFGLQLLWWEPVKINRENEKGAKCTLKHLREIELAGYYGRTSDVELLMYFIENAVALEKIIINPRSQVKSQLPLPIRRTKVQMAAVTTALKEVEQLLGSRINKQELKYKVSNFMGKRGKVSSCCRLHKLSRGCSQLETLKVKDCEPENIIMCRDFPQLSQLKELMIGTGAMDDDSHGIDFLDKGLSTLAQICVAVDFICECVNCLQLLWVDPVKINRENEKGAKCALKHLREIELAGYYGHTSDVELLMYFIENAVALEKIVINPRCQLQFQFPLRIRRTKVEMAAVTIALKGG</sequence>
<gene>
    <name evidence="5" type="ORF">ACH5RR_026812</name>
</gene>
<dbReference type="SUPFAM" id="SSF52047">
    <property type="entry name" value="RNI-like"/>
    <property type="match status" value="2"/>
</dbReference>
<dbReference type="InterPro" id="IPR036047">
    <property type="entry name" value="F-box-like_dom_sf"/>
</dbReference>
<dbReference type="Pfam" id="PF23622">
    <property type="entry name" value="LRR_At1g61320_AtMIF1"/>
    <property type="match status" value="1"/>
</dbReference>
<evidence type="ECO:0000259" key="4">
    <source>
        <dbReference type="Pfam" id="PF23622"/>
    </source>
</evidence>